<dbReference type="Proteomes" id="UP000179179">
    <property type="component" value="Unassembled WGS sequence"/>
</dbReference>
<protein>
    <submittedName>
        <fullName evidence="1">Uncharacterized protein</fullName>
    </submittedName>
</protein>
<dbReference type="EMBL" id="LYCR01000022">
    <property type="protein sequence ID" value="OGM47564.1"/>
    <property type="molecule type" value="Genomic_DNA"/>
</dbReference>
<comment type="caution">
    <text evidence="1">The sequence shown here is derived from an EMBL/GenBank/DDBJ whole genome shotgun (WGS) entry which is preliminary data.</text>
</comment>
<gene>
    <name evidence="1" type="ORF">ABOM_004176</name>
</gene>
<reference evidence="1 2" key="1">
    <citation type="journal article" date="2016" name="Genome Biol. Evol.">
        <title>Draft genome sequence of an aflatoxigenic Aspergillus species, A. bombycis.</title>
        <authorList>
            <person name="Moore G.G."/>
            <person name="Mack B.M."/>
            <person name="Beltz S.B."/>
            <person name="Gilbert M.K."/>
        </authorList>
    </citation>
    <scope>NUCLEOTIDE SEQUENCE [LARGE SCALE GENOMIC DNA]</scope>
    <source>
        <strain evidence="2">NRRL 26010</strain>
    </source>
</reference>
<name>A0A1F8A760_9EURO</name>
<keyword evidence="2" id="KW-1185">Reference proteome</keyword>
<dbReference type="AlphaFoldDB" id="A0A1F8A760"/>
<evidence type="ECO:0000313" key="2">
    <source>
        <dbReference type="Proteomes" id="UP000179179"/>
    </source>
</evidence>
<organism evidence="1 2">
    <name type="scientific">Aspergillus bombycis</name>
    <dbReference type="NCBI Taxonomy" id="109264"/>
    <lineage>
        <taxon>Eukaryota</taxon>
        <taxon>Fungi</taxon>
        <taxon>Dikarya</taxon>
        <taxon>Ascomycota</taxon>
        <taxon>Pezizomycotina</taxon>
        <taxon>Eurotiomycetes</taxon>
        <taxon>Eurotiomycetidae</taxon>
        <taxon>Eurotiales</taxon>
        <taxon>Aspergillaceae</taxon>
        <taxon>Aspergillus</taxon>
    </lineage>
</organism>
<accession>A0A1F8A760</accession>
<proteinExistence type="predicted"/>
<dbReference type="GeneID" id="34447566"/>
<dbReference type="RefSeq" id="XP_022391281.1">
    <property type="nucleotide sequence ID" value="XM_022531306.1"/>
</dbReference>
<sequence>MYSDRDGIASENSAAVYQARIRRLPFLTSLLAGIGFGASVVNGEYGNWVLSKNRFSSLRWSALCWPIVTWDTGLRGNLHGWL</sequence>
<evidence type="ECO:0000313" key="1">
    <source>
        <dbReference type="EMBL" id="OGM47564.1"/>
    </source>
</evidence>